<evidence type="ECO:0000256" key="2">
    <source>
        <dbReference type="ARBA" id="ARBA00022771"/>
    </source>
</evidence>
<feature type="region of interest" description="Disordered" evidence="4">
    <location>
        <begin position="21"/>
        <end position="86"/>
    </location>
</feature>
<comment type="caution">
    <text evidence="5">The sequence shown here is derived from an EMBL/GenBank/DDBJ whole genome shotgun (WGS) entry which is preliminary data.</text>
</comment>
<gene>
    <name evidence="5" type="ORF">SLS55_005983</name>
</gene>
<dbReference type="RefSeq" id="XP_066631518.1">
    <property type="nucleotide sequence ID" value="XM_066777423.1"/>
</dbReference>
<reference evidence="5 6" key="1">
    <citation type="submission" date="2024-02" db="EMBL/GenBank/DDBJ databases">
        <title>De novo assembly and annotation of 12 fungi associated with fruit tree decline syndrome in Ontario, Canada.</title>
        <authorList>
            <person name="Sulman M."/>
            <person name="Ellouze W."/>
            <person name="Ilyukhin E."/>
        </authorList>
    </citation>
    <scope>NUCLEOTIDE SEQUENCE [LARGE SCALE GENOMIC DNA]</scope>
    <source>
        <strain evidence="5 6">FDS-637</strain>
    </source>
</reference>
<organism evidence="5 6">
    <name type="scientific">Diplodia seriata</name>
    <dbReference type="NCBI Taxonomy" id="420778"/>
    <lineage>
        <taxon>Eukaryota</taxon>
        <taxon>Fungi</taxon>
        <taxon>Dikarya</taxon>
        <taxon>Ascomycota</taxon>
        <taxon>Pezizomycotina</taxon>
        <taxon>Dothideomycetes</taxon>
        <taxon>Dothideomycetes incertae sedis</taxon>
        <taxon>Botryosphaeriales</taxon>
        <taxon>Botryosphaeriaceae</taxon>
        <taxon>Diplodia</taxon>
    </lineage>
</organism>
<dbReference type="InterPro" id="IPR017907">
    <property type="entry name" value="Znf_RING_CS"/>
</dbReference>
<evidence type="ECO:0008006" key="7">
    <source>
        <dbReference type="Google" id="ProtNLM"/>
    </source>
</evidence>
<keyword evidence="6" id="KW-1185">Reference proteome</keyword>
<evidence type="ECO:0000256" key="3">
    <source>
        <dbReference type="ARBA" id="ARBA00022833"/>
    </source>
</evidence>
<evidence type="ECO:0000256" key="1">
    <source>
        <dbReference type="ARBA" id="ARBA00022723"/>
    </source>
</evidence>
<sequence>MSLCTLTRSRAVELPIDHRRTSYSPFFSTPSASATNTPPPAPPSTRLPTPTGGSASHSPAISPSNPSTSTPFGRHGIPNSAANNPSAVMTTTNMTIPVREISHTTHPAYILDIALRPALELSATRGTFHWRALMLLRRAVVFHMALLEQGDAENARKQAANGRKRKRNSGGGVSLQEQGRAFADPAGDVAGDLRGVGVVVAPSQLLRLKAVVGFLTPDRVLGTMKWIEDHEMTKVAINLGMDNLRSSRTWCASCHRTFCVVAPGEVIANPQAETKDPMGIHGCGHVMCKSCVVNWLHDVVDKGRRGTQPCCAFF</sequence>
<feature type="region of interest" description="Disordered" evidence="4">
    <location>
        <begin position="154"/>
        <end position="178"/>
    </location>
</feature>
<feature type="compositionally biased region" description="Polar residues" evidence="4">
    <location>
        <begin position="52"/>
        <end position="71"/>
    </location>
</feature>
<dbReference type="SUPFAM" id="SSF57850">
    <property type="entry name" value="RING/U-box"/>
    <property type="match status" value="1"/>
</dbReference>
<dbReference type="Proteomes" id="UP001430584">
    <property type="component" value="Unassembled WGS sequence"/>
</dbReference>
<keyword evidence="1" id="KW-0479">Metal-binding</keyword>
<name>A0ABR3CGA9_9PEZI</name>
<accession>A0ABR3CGA9</accession>
<dbReference type="GeneID" id="92010068"/>
<evidence type="ECO:0000256" key="4">
    <source>
        <dbReference type="SAM" id="MobiDB-lite"/>
    </source>
</evidence>
<evidence type="ECO:0000313" key="6">
    <source>
        <dbReference type="Proteomes" id="UP001430584"/>
    </source>
</evidence>
<dbReference type="EMBL" id="JAJVCZ030000006">
    <property type="protein sequence ID" value="KAL0258489.1"/>
    <property type="molecule type" value="Genomic_DNA"/>
</dbReference>
<dbReference type="PROSITE" id="PS00518">
    <property type="entry name" value="ZF_RING_1"/>
    <property type="match status" value="1"/>
</dbReference>
<keyword evidence="2" id="KW-0863">Zinc-finger</keyword>
<evidence type="ECO:0000313" key="5">
    <source>
        <dbReference type="EMBL" id="KAL0258489.1"/>
    </source>
</evidence>
<keyword evidence="3" id="KW-0862">Zinc</keyword>
<protein>
    <recommendedName>
        <fullName evidence="7">RING-type domain-containing protein</fullName>
    </recommendedName>
</protein>
<proteinExistence type="predicted"/>